<keyword evidence="9 23" id="KW-0770">Synapse</keyword>
<keyword evidence="16 23" id="KW-1071">Ligand-gated ion channel</keyword>
<evidence type="ECO:0000256" key="24">
    <source>
        <dbReference type="SAM" id="Coils"/>
    </source>
</evidence>
<evidence type="ECO:0000256" key="12">
    <source>
        <dbReference type="ARBA" id="ARBA00023157"/>
    </source>
</evidence>
<accession>A0A8P4G8Y5</accession>
<evidence type="ECO:0000256" key="17">
    <source>
        <dbReference type="ARBA" id="ARBA00023303"/>
    </source>
</evidence>
<keyword evidence="12 22" id="KW-1015">Disulfide bond</keyword>
<evidence type="ECO:0000259" key="26">
    <source>
        <dbReference type="SMART" id="SM00079"/>
    </source>
</evidence>
<dbReference type="SUPFAM" id="SSF53850">
    <property type="entry name" value="Periplasmic binding protein-like II"/>
    <property type="match status" value="1"/>
</dbReference>
<evidence type="ECO:0000256" key="8">
    <source>
        <dbReference type="ARBA" id="ARBA00022989"/>
    </source>
</evidence>
<dbReference type="PRINTS" id="PR00177">
    <property type="entry name" value="NMDARECEPTOR"/>
</dbReference>
<evidence type="ECO:0000256" key="1">
    <source>
        <dbReference type="ARBA" id="ARBA00004651"/>
    </source>
</evidence>
<dbReference type="OrthoDB" id="5984008at2759"/>
<dbReference type="Ensembl" id="ENSDLAT00005008894.2">
    <property type="protein sequence ID" value="ENSDLAP00005074898.1"/>
    <property type="gene ID" value="ENSDLAG00005004262.2"/>
</dbReference>
<reference evidence="28" key="1">
    <citation type="submission" date="2025-08" db="UniProtKB">
        <authorList>
            <consortium name="Ensembl"/>
        </authorList>
    </citation>
    <scope>IDENTIFICATION</scope>
</reference>
<feature type="compositionally biased region" description="Pro residues" evidence="25">
    <location>
        <begin position="1089"/>
        <end position="1108"/>
    </location>
</feature>
<feature type="binding site" evidence="20">
    <location>
        <position position="593"/>
    </location>
    <ligand>
        <name>L-glutamate</name>
        <dbReference type="ChEBI" id="CHEBI:29985"/>
    </ligand>
</feature>
<dbReference type="Gene3D" id="3.40.190.10">
    <property type="entry name" value="Periplasmic binding protein-like II"/>
    <property type="match status" value="3"/>
</dbReference>
<evidence type="ECO:0000256" key="22">
    <source>
        <dbReference type="PIRSR" id="PIRSR601508-3"/>
    </source>
</evidence>
<dbReference type="AlphaFoldDB" id="A0A8P4G8Y5"/>
<evidence type="ECO:0000313" key="28">
    <source>
        <dbReference type="Ensembl" id="ENSDLAP00005074898.1"/>
    </source>
</evidence>
<comment type="catalytic activity">
    <reaction evidence="19">
        <text>Ca(2+)(in) = Ca(2+)(out)</text>
        <dbReference type="Rhea" id="RHEA:29671"/>
        <dbReference type="ChEBI" id="CHEBI:29108"/>
    </reaction>
</comment>
<keyword evidence="11 23" id="KW-0472">Membrane</keyword>
<protein>
    <recommendedName>
        <fullName evidence="23">Glutamate receptor</fullName>
    </recommendedName>
</protein>
<evidence type="ECO:0000256" key="11">
    <source>
        <dbReference type="ARBA" id="ARBA00023136"/>
    </source>
</evidence>
<dbReference type="Pfam" id="PF01094">
    <property type="entry name" value="ANF_receptor"/>
    <property type="match status" value="1"/>
</dbReference>
<evidence type="ECO:0000256" key="3">
    <source>
        <dbReference type="ARBA" id="ARBA00022475"/>
    </source>
</evidence>
<keyword evidence="2 23" id="KW-0813">Transport</keyword>
<dbReference type="InterPro" id="IPR015683">
    <property type="entry name" value="Ionotropic_Glu_rcpt"/>
</dbReference>
<keyword evidence="15 23" id="KW-0628">Postsynaptic cell membrane</keyword>
<feature type="site" description="Crucial to convey clamshell closure to channel opening" evidence="21">
    <location>
        <position position="732"/>
    </location>
</feature>
<keyword evidence="7" id="KW-0460">Magnesium</keyword>
<reference evidence="28" key="2">
    <citation type="submission" date="2025-09" db="UniProtKB">
        <authorList>
            <consortium name="Ensembl"/>
        </authorList>
    </citation>
    <scope>IDENTIFICATION</scope>
</reference>
<comment type="catalytic activity">
    <reaction evidence="18">
        <text>Na(+)(in) = Na(+)(out)</text>
        <dbReference type="Rhea" id="RHEA:34963"/>
        <dbReference type="ChEBI" id="CHEBI:29101"/>
    </reaction>
</comment>
<feature type="transmembrane region" description="Helical" evidence="23">
    <location>
        <begin position="664"/>
        <end position="683"/>
    </location>
</feature>
<feature type="disulfide bond" evidence="22">
    <location>
        <begin position="814"/>
        <end position="868"/>
    </location>
</feature>
<feature type="chain" id="PRO_5035965466" description="Glutamate receptor" evidence="23">
    <location>
        <begin position="27"/>
        <end position="1204"/>
    </location>
</feature>
<evidence type="ECO:0000256" key="14">
    <source>
        <dbReference type="ARBA" id="ARBA00023180"/>
    </source>
</evidence>
<dbReference type="OMA" id="EYSKCCY"/>
<evidence type="ECO:0000256" key="23">
    <source>
        <dbReference type="RuleBase" id="RU367118"/>
    </source>
</evidence>
<keyword evidence="3 23" id="KW-1003">Cell membrane</keyword>
<evidence type="ECO:0000256" key="4">
    <source>
        <dbReference type="ARBA" id="ARBA00022692"/>
    </source>
</evidence>
<evidence type="ECO:0000256" key="10">
    <source>
        <dbReference type="ARBA" id="ARBA00023065"/>
    </source>
</evidence>
<dbReference type="InterPro" id="IPR028082">
    <property type="entry name" value="Peripla_BP_I"/>
</dbReference>
<evidence type="ECO:0000256" key="19">
    <source>
        <dbReference type="ARBA" id="ARBA00036634"/>
    </source>
</evidence>
<feature type="transmembrane region" description="Helical" evidence="23">
    <location>
        <begin position="889"/>
        <end position="911"/>
    </location>
</feature>
<evidence type="ECO:0000259" key="27">
    <source>
        <dbReference type="SMART" id="SM00918"/>
    </source>
</evidence>
<evidence type="ECO:0000256" key="15">
    <source>
        <dbReference type="ARBA" id="ARBA00023257"/>
    </source>
</evidence>
<dbReference type="GeneTree" id="ENSGT00940000161021"/>
<keyword evidence="6" id="KW-0106">Calcium</keyword>
<sequence>MSYTFSWSRTLGVLLLQLLLAPPCLLHPEPCHLLAQIGHTVRVGALLPAQRPARVQVQAALSRVAAAMSRDRDRDRDQEPDRGRDNFLPYNLSLELVSRQPSAADPESLFRCVCQGVVVQGVSAVLAFPQTREELLQVDLMASFLEIPFLSVFEHGEPLRTQNRFHLQMVTGIPESGLSDLLLTVLQRSGWREGTAVLCRGWEESRGLLRLLDGQIASWDSGGGAIWHLRAILNLTQSAHDDTQIHDFLSRHFRQNQPSPVSVVLFGADPQCAAAVLRSAQDLGLTLPMVHWVLGQPLSPDALHAIGLPLGLLAYGEVERKPLEFYVRDALQLVTRAVAAATVVRPDLALIQNMVNCYDKPNKLEVPSSGQYLSRFLSNTSFYGLTGPVRVHQNRSQVLTSQRFHIWSLRRDALGQPTWVTVGSWEGGQLQVEDQAVWQGPKPHHRTEGTGGRTRGRWRAGMPVAGSRVRVVTLVEHPFVFTRDVDDEGSCPAGQYCLDASTNSSETLERFFREVAGGNGSFLPAEYSKCCYGYCIDLLEKLAEDLDFEFDLYIVGDGKYGAWKGRRWTGLVGDLLNGLADMAVTSFSINSARSRVIDFTSPFFSTSLGILVRSKDTAAPIGAFMWPLHWSMWVGIFLALHITALFLTLYEWKSPYGMTPHGRNRVRVFSYSSALNLCYAILFGRTVSSKTPKCWTGRFLMNLWAIFCLLVLSSYTANLAAVMVGEKTFEEVSGIHDAKLHHPSWGFRFGTVRESSAEDYMKKSFPEMHEYMRRFNEPTTPEGVATLKTDPPQLDAFIMDKALLDYEVSIDADCKLATVGKPFAIEGYGIGLPQNSPLTSNVSEYISRYKSEGFMDLLHDKWYKVVPCGNRVFAVTETLQMGISHFSGLFVLLCVGVGGALLTLAGEHGFYQLVLPHIRRRQNLKYWLHTSQKIHRALNMTYEDVKKQQAEKDKSCNLQKSQHPLGPPAPPAPGASTKWNNETSKVAAAAATTAAAAAAAKDARDFKRVHFNLETLNTRRLLARIATSDTKGGGAKSEGEGPAKPTAKPNSRPCENGGPAASLASLVLSLPSASSSSSAKPNTNAPPLVALPPTPMDPPTAPPPPPQPGELQELQEQIEQMREKLRTALARRAEIQTTLAKPVPMVTNDPPPVTTTTTIGAPPTFTPVTPLPANTKCVTTMTDPPHKVLSKVRPLNSRLTNQRR</sequence>
<evidence type="ECO:0000256" key="13">
    <source>
        <dbReference type="ARBA" id="ARBA00023170"/>
    </source>
</evidence>
<dbReference type="CDD" id="cd13720">
    <property type="entry name" value="PBP2_iGluR_NMDA_Nr3"/>
    <property type="match status" value="1"/>
</dbReference>
<feature type="region of interest" description="Disordered" evidence="25">
    <location>
        <begin position="1027"/>
        <end position="1060"/>
    </location>
</feature>
<dbReference type="Gene3D" id="3.40.50.2300">
    <property type="match status" value="2"/>
</dbReference>
<feature type="domain" description="Ionotropic glutamate receptor C-terminal" evidence="26">
    <location>
        <begin position="513"/>
        <end position="865"/>
    </location>
</feature>
<feature type="region of interest" description="Disordered" evidence="25">
    <location>
        <begin position="1176"/>
        <end position="1204"/>
    </location>
</feature>
<feature type="coiled-coil region" evidence="24">
    <location>
        <begin position="1111"/>
        <end position="1138"/>
    </location>
</feature>
<dbReference type="GO" id="GO:0045211">
    <property type="term" value="C:postsynaptic membrane"/>
    <property type="evidence" value="ECO:0007669"/>
    <property type="project" value="UniProtKB-SubCell"/>
</dbReference>
<dbReference type="FunFam" id="3.40.190.10:FF:000045">
    <property type="entry name" value="Putative glutamate receptor ionotropic NMDA 3A"/>
    <property type="match status" value="1"/>
</dbReference>
<comment type="similarity">
    <text evidence="23">Belongs to the glutamate-gated ion channel (TC 1.A.10.1) family.</text>
</comment>
<dbReference type="FunFam" id="3.40.190.10:FF:000066">
    <property type="entry name" value="Glutamate receptor ionotropic, NMDA 3A"/>
    <property type="match status" value="1"/>
</dbReference>
<dbReference type="InterPro" id="IPR019594">
    <property type="entry name" value="Glu/Gly-bd"/>
</dbReference>
<feature type="signal peptide" evidence="23">
    <location>
        <begin position="1"/>
        <end position="26"/>
    </location>
</feature>
<keyword evidence="13 23" id="KW-0675">Receptor</keyword>
<keyword evidence="17 23" id="KW-0407">Ion channel</keyword>
<keyword evidence="10 23" id="KW-0406">Ion transport</keyword>
<evidence type="ECO:0000256" key="20">
    <source>
        <dbReference type="PIRSR" id="PIRSR601508-1"/>
    </source>
</evidence>
<evidence type="ECO:0000256" key="7">
    <source>
        <dbReference type="ARBA" id="ARBA00022842"/>
    </source>
</evidence>
<keyword evidence="4 23" id="KW-0812">Transmembrane</keyword>
<dbReference type="PANTHER" id="PTHR18966">
    <property type="entry name" value="IONOTROPIC GLUTAMATE RECEPTOR"/>
    <property type="match status" value="1"/>
</dbReference>
<feature type="region of interest" description="Disordered" evidence="25">
    <location>
        <begin position="438"/>
        <end position="458"/>
    </location>
</feature>
<evidence type="ECO:0000256" key="18">
    <source>
        <dbReference type="ARBA" id="ARBA00036239"/>
    </source>
</evidence>
<organism evidence="28 29">
    <name type="scientific">Dicentrarchus labrax</name>
    <name type="common">European seabass</name>
    <name type="synonym">Morone labrax</name>
    <dbReference type="NCBI Taxonomy" id="13489"/>
    <lineage>
        <taxon>Eukaryota</taxon>
        <taxon>Metazoa</taxon>
        <taxon>Chordata</taxon>
        <taxon>Craniata</taxon>
        <taxon>Vertebrata</taxon>
        <taxon>Euteleostomi</taxon>
        <taxon>Actinopterygii</taxon>
        <taxon>Neopterygii</taxon>
        <taxon>Teleostei</taxon>
        <taxon>Neoteleostei</taxon>
        <taxon>Acanthomorphata</taxon>
        <taxon>Eupercaria</taxon>
        <taxon>Moronidae</taxon>
        <taxon>Dicentrarchus</taxon>
    </lineage>
</organism>
<evidence type="ECO:0000256" key="9">
    <source>
        <dbReference type="ARBA" id="ARBA00023018"/>
    </source>
</evidence>
<feature type="region of interest" description="Disordered" evidence="25">
    <location>
        <begin position="1072"/>
        <end position="1110"/>
    </location>
</feature>
<feature type="transmembrane region" description="Helical" evidence="23">
    <location>
        <begin position="630"/>
        <end position="652"/>
    </location>
</feature>
<dbReference type="GO" id="GO:0015276">
    <property type="term" value="F:ligand-gated monoatomic ion channel activity"/>
    <property type="evidence" value="ECO:0007669"/>
    <property type="project" value="InterPro"/>
</dbReference>
<dbReference type="SMART" id="SM00918">
    <property type="entry name" value="Lig_chan-Glu_bd"/>
    <property type="match status" value="1"/>
</dbReference>
<evidence type="ECO:0000256" key="25">
    <source>
        <dbReference type="SAM" id="MobiDB-lite"/>
    </source>
</evidence>
<dbReference type="Pfam" id="PF00060">
    <property type="entry name" value="Lig_chan"/>
    <property type="match status" value="1"/>
</dbReference>
<dbReference type="GeneID" id="127365283"/>
<proteinExistence type="inferred from homology"/>
<dbReference type="RefSeq" id="XP_051259165.1">
    <property type="nucleotide sequence ID" value="XM_051403205.1"/>
</dbReference>
<comment type="subcellular location">
    <subcellularLocation>
        <location evidence="1">Cell membrane</location>
        <topology evidence="1">Multi-pass membrane protein</topology>
    </subcellularLocation>
    <subcellularLocation>
        <location evidence="23">Postsynaptic cell membrane</location>
        <topology evidence="23">Multi-pass membrane protein</topology>
    </subcellularLocation>
</comment>
<comment type="function">
    <text evidence="23">Receptor for glutamate that functions as a ligand-gated ion channel in the central nervous system and plays an important role in excitatory synaptic transmission. L-glutamate acts as an excitatory neurotransmitter at many synapses in the central nervous system.</text>
</comment>
<dbReference type="CTD" id="100333101"/>
<feature type="binding site" evidence="20">
    <location>
        <position position="756"/>
    </location>
    <ligand>
        <name>L-glutamate</name>
        <dbReference type="ChEBI" id="CHEBI:29985"/>
    </ligand>
</feature>
<name>A0A8P4G8Y5_DICLA</name>
<evidence type="ECO:0000256" key="2">
    <source>
        <dbReference type="ARBA" id="ARBA00022448"/>
    </source>
</evidence>
<feature type="site" description="Interaction with the cone snail toxin Con-ikot-ikot" evidence="21">
    <location>
        <position position="762"/>
    </location>
</feature>
<dbReference type="SUPFAM" id="SSF53822">
    <property type="entry name" value="Periplasmic binding protein-like I"/>
    <property type="match status" value="1"/>
</dbReference>
<feature type="transmembrane region" description="Helical" evidence="23">
    <location>
        <begin position="703"/>
        <end position="724"/>
    </location>
</feature>
<dbReference type="Pfam" id="PF10613">
    <property type="entry name" value="Lig_chan-Glu_bd"/>
    <property type="match status" value="1"/>
</dbReference>
<feature type="binding site" evidence="20">
    <location>
        <position position="588"/>
    </location>
    <ligand>
        <name>L-glutamate</name>
        <dbReference type="ChEBI" id="CHEBI:29985"/>
    </ligand>
</feature>
<dbReference type="Proteomes" id="UP000694389">
    <property type="component" value="Unassembled WGS sequence"/>
</dbReference>
<evidence type="ECO:0000256" key="21">
    <source>
        <dbReference type="PIRSR" id="PIRSR601508-2"/>
    </source>
</evidence>
<gene>
    <name evidence="28" type="primary">grin3bb</name>
</gene>
<evidence type="ECO:0000256" key="6">
    <source>
        <dbReference type="ARBA" id="ARBA00022837"/>
    </source>
</evidence>
<dbReference type="InterPro" id="IPR001828">
    <property type="entry name" value="ANF_lig-bd_rcpt"/>
</dbReference>
<evidence type="ECO:0000256" key="16">
    <source>
        <dbReference type="ARBA" id="ARBA00023286"/>
    </source>
</evidence>
<keyword evidence="14" id="KW-0325">Glycoprotein</keyword>
<keyword evidence="29" id="KW-1185">Reference proteome</keyword>
<feature type="domain" description="Ionotropic glutamate receptor L-glutamate and glycine-binding" evidence="27">
    <location>
        <begin position="524"/>
        <end position="577"/>
    </location>
</feature>
<dbReference type="GO" id="GO:0038023">
    <property type="term" value="F:signaling receptor activity"/>
    <property type="evidence" value="ECO:0007669"/>
    <property type="project" value="InterPro"/>
</dbReference>
<keyword evidence="8 23" id="KW-1133">Transmembrane helix</keyword>
<feature type="region of interest" description="Disordered" evidence="25">
    <location>
        <begin position="949"/>
        <end position="979"/>
    </location>
</feature>
<keyword evidence="24" id="KW-0175">Coiled coil</keyword>
<dbReference type="SMART" id="SM00079">
    <property type="entry name" value="PBPe"/>
    <property type="match status" value="1"/>
</dbReference>
<dbReference type="InterPro" id="IPR001320">
    <property type="entry name" value="Iontro_rcpt_C"/>
</dbReference>
<evidence type="ECO:0000256" key="5">
    <source>
        <dbReference type="ARBA" id="ARBA00022729"/>
    </source>
</evidence>
<keyword evidence="5 23" id="KW-0732">Signal</keyword>
<feature type="binding site" evidence="20">
    <location>
        <position position="800"/>
    </location>
    <ligand>
        <name>L-glutamate</name>
        <dbReference type="ChEBI" id="CHEBI:29985"/>
    </ligand>
</feature>
<feature type="compositionally biased region" description="Low complexity" evidence="25">
    <location>
        <begin position="1072"/>
        <end position="1088"/>
    </location>
</feature>
<evidence type="ECO:0000313" key="29">
    <source>
        <dbReference type="Proteomes" id="UP000694389"/>
    </source>
</evidence>
<dbReference type="InterPro" id="IPR001508">
    <property type="entry name" value="Iono_Glu_rcpt_met"/>
</dbReference>